<keyword evidence="1" id="KW-0812">Transmembrane</keyword>
<dbReference type="GO" id="GO:0005524">
    <property type="term" value="F:ATP binding"/>
    <property type="evidence" value="ECO:0007669"/>
    <property type="project" value="InterPro"/>
</dbReference>
<dbReference type="AlphaFoldDB" id="A0A2H3CM82"/>
<protein>
    <submittedName>
        <fullName evidence="4">Uncharacterized protein</fullName>
    </submittedName>
</protein>
<dbReference type="Proteomes" id="UP000217790">
    <property type="component" value="Unassembled WGS sequence"/>
</dbReference>
<keyword evidence="3" id="KW-0472">Membrane</keyword>
<dbReference type="SUPFAM" id="SSF52540">
    <property type="entry name" value="P-loop containing nucleoside triphosphate hydrolases"/>
    <property type="match status" value="1"/>
</dbReference>
<dbReference type="STRING" id="47427.A0A2H3CM82"/>
<dbReference type="Gene3D" id="3.40.50.300">
    <property type="entry name" value="P-loop containing nucleotide triphosphate hydrolases"/>
    <property type="match status" value="1"/>
</dbReference>
<organism evidence="4 5">
    <name type="scientific">Armillaria gallica</name>
    <name type="common">Bulbous honey fungus</name>
    <name type="synonym">Armillaria bulbosa</name>
    <dbReference type="NCBI Taxonomy" id="47427"/>
    <lineage>
        <taxon>Eukaryota</taxon>
        <taxon>Fungi</taxon>
        <taxon>Dikarya</taxon>
        <taxon>Basidiomycota</taxon>
        <taxon>Agaricomycotina</taxon>
        <taxon>Agaricomycetes</taxon>
        <taxon>Agaricomycetidae</taxon>
        <taxon>Agaricales</taxon>
        <taxon>Marasmiineae</taxon>
        <taxon>Physalacriaceae</taxon>
        <taxon>Armillaria</taxon>
    </lineage>
</organism>
<dbReference type="InParanoid" id="A0A2H3CM82"/>
<keyword evidence="5" id="KW-1185">Reference proteome</keyword>
<evidence type="ECO:0000256" key="1">
    <source>
        <dbReference type="ARBA" id="ARBA00022692"/>
    </source>
</evidence>
<sequence>MSTPADPLDKLVQKQHSDKNFDLLATFDSTMNSTGRVPTMVDILAAQSTIPILDGKGIHTPSRSTSHISSLLPAGASVAESNTSISNMTATPELLPLVARNNLLPSREPTHWIFTQFLDDLTGALDTQSGGIVHGVLNKAAAGRTTVTIAHGQVAGVMFQVIIGVRPVVGQGTHLELLHKGGEAYARLVQAQKAVTVRTCTHICRTHPP</sequence>
<dbReference type="OrthoDB" id="6500128at2759"/>
<dbReference type="InterPro" id="IPR027417">
    <property type="entry name" value="P-loop_NTPase"/>
</dbReference>
<evidence type="ECO:0000313" key="5">
    <source>
        <dbReference type="Proteomes" id="UP000217790"/>
    </source>
</evidence>
<evidence type="ECO:0000313" key="4">
    <source>
        <dbReference type="EMBL" id="PBK84189.1"/>
    </source>
</evidence>
<gene>
    <name evidence="4" type="ORF">ARMGADRAFT_1088646</name>
</gene>
<dbReference type="EMBL" id="KZ293700">
    <property type="protein sequence ID" value="PBK84189.1"/>
    <property type="molecule type" value="Genomic_DNA"/>
</dbReference>
<reference evidence="5" key="1">
    <citation type="journal article" date="2017" name="Nat. Ecol. Evol.">
        <title>Genome expansion and lineage-specific genetic innovations in the forest pathogenic fungi Armillaria.</title>
        <authorList>
            <person name="Sipos G."/>
            <person name="Prasanna A.N."/>
            <person name="Walter M.C."/>
            <person name="O'Connor E."/>
            <person name="Balint B."/>
            <person name="Krizsan K."/>
            <person name="Kiss B."/>
            <person name="Hess J."/>
            <person name="Varga T."/>
            <person name="Slot J."/>
            <person name="Riley R."/>
            <person name="Boka B."/>
            <person name="Rigling D."/>
            <person name="Barry K."/>
            <person name="Lee J."/>
            <person name="Mihaltcheva S."/>
            <person name="LaButti K."/>
            <person name="Lipzen A."/>
            <person name="Waldron R."/>
            <person name="Moloney N.M."/>
            <person name="Sperisen C."/>
            <person name="Kredics L."/>
            <person name="Vagvoelgyi C."/>
            <person name="Patrignani A."/>
            <person name="Fitzpatrick D."/>
            <person name="Nagy I."/>
            <person name="Doyle S."/>
            <person name="Anderson J.B."/>
            <person name="Grigoriev I.V."/>
            <person name="Gueldener U."/>
            <person name="Muensterkoetter M."/>
            <person name="Nagy L.G."/>
        </authorList>
    </citation>
    <scope>NUCLEOTIDE SEQUENCE [LARGE SCALE GENOMIC DNA]</scope>
    <source>
        <strain evidence="5">Ar21-2</strain>
    </source>
</reference>
<dbReference type="GO" id="GO:0016020">
    <property type="term" value="C:membrane"/>
    <property type="evidence" value="ECO:0007669"/>
    <property type="project" value="InterPro"/>
</dbReference>
<keyword evidence="2" id="KW-1133">Transmembrane helix</keyword>
<dbReference type="InterPro" id="IPR036640">
    <property type="entry name" value="ABC1_TM_sf"/>
</dbReference>
<name>A0A2H3CM82_ARMGA</name>
<evidence type="ECO:0000256" key="2">
    <source>
        <dbReference type="ARBA" id="ARBA00022989"/>
    </source>
</evidence>
<dbReference type="Gene3D" id="1.20.1560.10">
    <property type="entry name" value="ABC transporter type 1, transmembrane domain"/>
    <property type="match status" value="1"/>
</dbReference>
<proteinExistence type="predicted"/>
<evidence type="ECO:0000256" key="3">
    <source>
        <dbReference type="ARBA" id="ARBA00023136"/>
    </source>
</evidence>
<accession>A0A2H3CM82</accession>